<feature type="transmembrane region" description="Helical" evidence="1">
    <location>
        <begin position="313"/>
        <end position="339"/>
    </location>
</feature>
<keyword evidence="1" id="KW-0812">Transmembrane</keyword>
<feature type="transmembrane region" description="Helical" evidence="1">
    <location>
        <begin position="146"/>
        <end position="169"/>
    </location>
</feature>
<protein>
    <submittedName>
        <fullName evidence="3">ABC transporter permease/M1 family aminopeptidase</fullName>
    </submittedName>
</protein>
<keyword evidence="3" id="KW-0378">Hydrolase</keyword>
<dbReference type="Pfam" id="PF01433">
    <property type="entry name" value="Peptidase_M1"/>
    <property type="match status" value="1"/>
</dbReference>
<feature type="transmembrane region" description="Helical" evidence="1">
    <location>
        <begin position="244"/>
        <end position="263"/>
    </location>
</feature>
<feature type="transmembrane region" description="Helical" evidence="1">
    <location>
        <begin position="443"/>
        <end position="467"/>
    </location>
</feature>
<dbReference type="GO" id="GO:0008270">
    <property type="term" value="F:zinc ion binding"/>
    <property type="evidence" value="ECO:0007669"/>
    <property type="project" value="InterPro"/>
</dbReference>
<dbReference type="Gene3D" id="1.10.390.10">
    <property type="entry name" value="Neutral Protease Domain 2"/>
    <property type="match status" value="1"/>
</dbReference>
<keyword evidence="1" id="KW-1133">Transmembrane helix</keyword>
<dbReference type="InterPro" id="IPR027268">
    <property type="entry name" value="Peptidase_M4/M1_CTD_sf"/>
</dbReference>
<evidence type="ECO:0000313" key="3">
    <source>
        <dbReference type="EMBL" id="XIA17775.1"/>
    </source>
</evidence>
<dbReference type="EMBL" id="CP170721">
    <property type="protein sequence ID" value="XIA17775.1"/>
    <property type="molecule type" value="Genomic_DNA"/>
</dbReference>
<feature type="transmembrane region" description="Helical" evidence="1">
    <location>
        <begin position="359"/>
        <end position="379"/>
    </location>
</feature>
<feature type="domain" description="Peptidase M1 membrane alanine aminopeptidase" evidence="2">
    <location>
        <begin position="866"/>
        <end position="1048"/>
    </location>
</feature>
<feature type="transmembrane region" description="Helical" evidence="1">
    <location>
        <begin position="515"/>
        <end position="546"/>
    </location>
</feature>
<dbReference type="AlphaFoldDB" id="A0AB74UTV6"/>
<feature type="transmembrane region" description="Helical" evidence="1">
    <location>
        <begin position="410"/>
        <end position="431"/>
    </location>
</feature>
<dbReference type="PANTHER" id="PTHR37305">
    <property type="entry name" value="INTEGRAL MEMBRANE PROTEIN-RELATED"/>
    <property type="match status" value="1"/>
</dbReference>
<dbReference type="GO" id="GO:0008237">
    <property type="term" value="F:metallopeptidase activity"/>
    <property type="evidence" value="ECO:0007669"/>
    <property type="project" value="InterPro"/>
</dbReference>
<accession>A0AB74UTV6</accession>
<sequence>MLLEILRFEWRQQLRAPLFWVILAAAVGIAFALASTDAIVVAGATGNVTRNAPLVIARLLDVMTVFSILLVVVFIAAAATRDFEQNTAELLFATPMSRKAFLGGRFLAGYLVLVAILAACALAIALGGAMPWVDAARMGAPDWRGYAWGFGVLVLPNLLFIAALLFLLATVTRSLLASYIGVIAYFVLQGIVGALSRDLDNRWLAAMLDPFGGRTVGLVTRYWTAEQTNHLLPALDGVLLFNRLLWLAVSALLLVAAFALFRTDREGLKLPRRKKRAEPPMLRPQAGSSALALPKVSIGNDRRARLAQLRAQFVFDTLGVLRGAAFLVLLLLALAVMFVSLSTAGLVYGTPVWPVTHQVLATINGSFSLSLMIVVIFYAGELVWRERTHGMAGVSDAFPAPDWVAMLAKLGALLAVIVLMLLAGALVGMGWQLAHGYTHIEPWLYLRMLGLYAIPFVLVAALALFLQVVCNHKFAAYLLSILWLVSSLAFSLLHWEDNLYNYGSAPSVPYSDMNGFGHFIVGALWFNAYWGCLALALLVLAALLWVRGTGAGWRGRLREARARANPALAAVLTLSLLGFAGLGGFIYYNTHVLNTYTSSTEQKREQADYEKRYAEYATMPQPRITAVKADVDIYPYQRKLLIRGHYTLTNKLAVPVTELFVNHADGFAPTTLDFAPHDTVKQDKRLNVTIYRLRTPLAPGASMSFDFTLDYAPRGFTNDSGETFLVHNGTFFNNQTLPQFGYQSRFQLTDRNDRRKYGLRLDVPRMPPLGDQAARANTYISHDADWISFDTTVSTAADQIALAPGTLQKEWVQGDRRYFHYVMQQPMLNFFAYLSARYAVKSEDVGGVKVSVYHDPAHAFNVDRMLESARDSLAYYDSHYTPYQFKQLRILEFPGYMAFAQSFANTIPFSESIGFIADLRDKSRIDYVYDVTAHEIAHQWWAHRVIGADMQGSTMLSESLSQYSSLMVLKHKYGADHMRKFLKYELDMYLTGRATEKVAEEPLAKVENQPYIHYRKGSLIFYALQDYVGEDRLDAFLKQFLVDYGFQQPPYVTSKIFVDALGKYLGPTWQPMLGDFFWKITLFDNRMTDATAKKLPDGKYEVTMKLHAGKIHVDGKGKETRGKIDFPIEVGVFAAPAGAGIEGKPLYLEKRMVGDGDSTVTVTVDGKPAVAGIDPYNKLIDKVSSDNRRAVTLQ</sequence>
<name>A0AB74UTV6_9GAMM</name>
<dbReference type="GO" id="GO:0004177">
    <property type="term" value="F:aminopeptidase activity"/>
    <property type="evidence" value="ECO:0007669"/>
    <property type="project" value="UniProtKB-KW"/>
</dbReference>
<evidence type="ECO:0000259" key="2">
    <source>
        <dbReference type="Pfam" id="PF01433"/>
    </source>
</evidence>
<dbReference type="InterPro" id="IPR014782">
    <property type="entry name" value="Peptidase_M1_dom"/>
</dbReference>
<feature type="transmembrane region" description="Helical" evidence="1">
    <location>
        <begin position="474"/>
        <end position="495"/>
    </location>
</feature>
<dbReference type="SUPFAM" id="SSF55486">
    <property type="entry name" value="Metalloproteases ('zincins'), catalytic domain"/>
    <property type="match status" value="1"/>
</dbReference>
<evidence type="ECO:0000256" key="1">
    <source>
        <dbReference type="SAM" id="Phobius"/>
    </source>
</evidence>
<dbReference type="RefSeq" id="WP_395121116.1">
    <property type="nucleotide sequence ID" value="NZ_CP170721.1"/>
</dbReference>
<feature type="transmembrane region" description="Helical" evidence="1">
    <location>
        <begin position="20"/>
        <end position="44"/>
    </location>
</feature>
<feature type="transmembrane region" description="Helical" evidence="1">
    <location>
        <begin position="567"/>
        <end position="588"/>
    </location>
</feature>
<proteinExistence type="predicted"/>
<feature type="transmembrane region" description="Helical" evidence="1">
    <location>
        <begin position="176"/>
        <end position="195"/>
    </location>
</feature>
<keyword evidence="3" id="KW-0031">Aminopeptidase</keyword>
<gene>
    <name evidence="3" type="ORF">ACFYG5_14580</name>
</gene>
<feature type="transmembrane region" description="Helical" evidence="1">
    <location>
        <begin position="56"/>
        <end position="79"/>
    </location>
</feature>
<organism evidence="3">
    <name type="scientific">Rhodanobacter sp. FW102-FHT14D07</name>
    <dbReference type="NCBI Taxonomy" id="3351462"/>
    <lineage>
        <taxon>Bacteria</taxon>
        <taxon>Pseudomonadati</taxon>
        <taxon>Pseudomonadota</taxon>
        <taxon>Gammaproteobacteria</taxon>
        <taxon>Lysobacterales</taxon>
        <taxon>Rhodanobacteraceae</taxon>
        <taxon>Rhodanobacter</taxon>
    </lineage>
</organism>
<keyword evidence="1" id="KW-0472">Membrane</keyword>
<reference evidence="3" key="1">
    <citation type="submission" date="2024-10" db="EMBL/GenBank/DDBJ databases">
        <authorList>
            <person name="Lesea H.P."/>
            <person name="Kuehl J.V."/>
            <person name="Chandonia J.-M."/>
        </authorList>
    </citation>
    <scope>NUCLEOTIDE SEQUENCE</scope>
    <source>
        <strain evidence="3">FW102-FHT14D07</strain>
    </source>
</reference>
<feature type="transmembrane region" description="Helical" evidence="1">
    <location>
        <begin position="100"/>
        <end position="126"/>
    </location>
</feature>
<dbReference type="PANTHER" id="PTHR37305:SF1">
    <property type="entry name" value="MEMBRANE PROTEIN"/>
    <property type="match status" value="1"/>
</dbReference>
<keyword evidence="3" id="KW-0645">Protease</keyword>